<evidence type="ECO:0000256" key="1">
    <source>
        <dbReference type="ARBA" id="ARBA00001917"/>
    </source>
</evidence>
<evidence type="ECO:0000256" key="9">
    <source>
        <dbReference type="ARBA" id="ARBA00031155"/>
    </source>
</evidence>
<keyword evidence="7" id="KW-0560">Oxidoreductase</keyword>
<dbReference type="RefSeq" id="WP_125094958.1">
    <property type="nucleotide sequence ID" value="NZ_RRUE01000001.1"/>
</dbReference>
<dbReference type="InterPro" id="IPR004136">
    <property type="entry name" value="NMO"/>
</dbReference>
<dbReference type="PANTHER" id="PTHR42747:SF3">
    <property type="entry name" value="NITRONATE MONOOXYGENASE-RELATED"/>
    <property type="match status" value="1"/>
</dbReference>
<dbReference type="PANTHER" id="PTHR42747">
    <property type="entry name" value="NITRONATE MONOOXYGENASE-RELATED"/>
    <property type="match status" value="1"/>
</dbReference>
<accession>A0A3R8T3K7</accession>
<organism evidence="12 13">
    <name type="scientific">Lautropia dentalis</name>
    <dbReference type="NCBI Taxonomy" id="2490857"/>
    <lineage>
        <taxon>Bacteria</taxon>
        <taxon>Pseudomonadati</taxon>
        <taxon>Pseudomonadota</taxon>
        <taxon>Betaproteobacteria</taxon>
        <taxon>Burkholderiales</taxon>
        <taxon>Burkholderiaceae</taxon>
        <taxon>Lautropia</taxon>
    </lineage>
</organism>
<dbReference type="EMBL" id="RRUE01000001">
    <property type="protein sequence ID" value="RRN45529.1"/>
    <property type="molecule type" value="Genomic_DNA"/>
</dbReference>
<keyword evidence="6" id="KW-0547">Nucleotide-binding</keyword>
<evidence type="ECO:0000256" key="2">
    <source>
        <dbReference type="ARBA" id="ARBA00009881"/>
    </source>
</evidence>
<evidence type="ECO:0000256" key="6">
    <source>
        <dbReference type="ARBA" id="ARBA00022741"/>
    </source>
</evidence>
<evidence type="ECO:0000313" key="12">
    <source>
        <dbReference type="EMBL" id="RRN45529.1"/>
    </source>
</evidence>
<keyword evidence="4" id="KW-0285">Flavoprotein</keyword>
<reference evidence="12 13" key="1">
    <citation type="submission" date="2018-11" db="EMBL/GenBank/DDBJ databases">
        <title>Genome sequencing of Lautropia sp. KCOM 2505 (= ChDC F240).</title>
        <authorList>
            <person name="Kook J.-K."/>
            <person name="Park S.-N."/>
            <person name="Lim Y.K."/>
        </authorList>
    </citation>
    <scope>NUCLEOTIDE SEQUENCE [LARGE SCALE GENOMIC DNA]</scope>
    <source>
        <strain evidence="12 13">KCOM 2505</strain>
    </source>
</reference>
<keyword evidence="5" id="KW-0288">FMN</keyword>
<keyword evidence="3" id="KW-0216">Detoxification</keyword>
<dbReference type="GO" id="GO:0009636">
    <property type="term" value="P:response to toxic substance"/>
    <property type="evidence" value="ECO:0007669"/>
    <property type="project" value="UniProtKB-KW"/>
</dbReference>
<dbReference type="GO" id="GO:0000166">
    <property type="term" value="F:nucleotide binding"/>
    <property type="evidence" value="ECO:0007669"/>
    <property type="project" value="UniProtKB-KW"/>
</dbReference>
<dbReference type="InterPro" id="IPR013785">
    <property type="entry name" value="Aldolase_TIM"/>
</dbReference>
<name>A0A3R8T3K7_9BURK</name>
<gene>
    <name evidence="12" type="ORF">EHV23_04920</name>
</gene>
<evidence type="ECO:0000313" key="13">
    <source>
        <dbReference type="Proteomes" id="UP000270261"/>
    </source>
</evidence>
<dbReference type="AlphaFoldDB" id="A0A3R8T3K7"/>
<proteinExistence type="inferred from homology"/>
<dbReference type="Pfam" id="PF03060">
    <property type="entry name" value="NMO"/>
    <property type="match status" value="1"/>
</dbReference>
<evidence type="ECO:0000256" key="10">
    <source>
        <dbReference type="ARBA" id="ARBA00049401"/>
    </source>
</evidence>
<evidence type="ECO:0000256" key="3">
    <source>
        <dbReference type="ARBA" id="ARBA00022575"/>
    </source>
</evidence>
<comment type="catalytic activity">
    <reaction evidence="10">
        <text>3 propionate 3-nitronate + 3 O2 + H2O = 3 3-oxopropanoate + 2 nitrate + nitrite + H2O2 + 3 H(+)</text>
        <dbReference type="Rhea" id="RHEA:57332"/>
        <dbReference type="ChEBI" id="CHEBI:15377"/>
        <dbReference type="ChEBI" id="CHEBI:15378"/>
        <dbReference type="ChEBI" id="CHEBI:15379"/>
        <dbReference type="ChEBI" id="CHEBI:16240"/>
        <dbReference type="ChEBI" id="CHEBI:16301"/>
        <dbReference type="ChEBI" id="CHEBI:17632"/>
        <dbReference type="ChEBI" id="CHEBI:33190"/>
        <dbReference type="ChEBI" id="CHEBI:136067"/>
    </reaction>
</comment>
<comment type="cofactor">
    <cofactor evidence="1">
        <name>FMN</name>
        <dbReference type="ChEBI" id="CHEBI:58210"/>
    </cofactor>
</comment>
<dbReference type="FunFam" id="3.20.20.70:FF:000154">
    <property type="entry name" value="Probable nitronate monooxygenase"/>
    <property type="match status" value="1"/>
</dbReference>
<dbReference type="Proteomes" id="UP000270261">
    <property type="component" value="Unassembled WGS sequence"/>
</dbReference>
<dbReference type="CDD" id="cd04730">
    <property type="entry name" value="NPD_like"/>
    <property type="match status" value="1"/>
</dbReference>
<comment type="similarity">
    <text evidence="2">Belongs to the nitronate monooxygenase family. NMO class I subfamily.</text>
</comment>
<comment type="caution">
    <text evidence="12">The sequence shown here is derived from an EMBL/GenBank/DDBJ whole genome shotgun (WGS) entry which is preliminary data.</text>
</comment>
<evidence type="ECO:0000256" key="5">
    <source>
        <dbReference type="ARBA" id="ARBA00022643"/>
    </source>
</evidence>
<evidence type="ECO:0000256" key="8">
    <source>
        <dbReference type="ARBA" id="ARBA00023033"/>
    </source>
</evidence>
<dbReference type="GO" id="GO:0018580">
    <property type="term" value="F:nitronate monooxygenase activity"/>
    <property type="evidence" value="ECO:0007669"/>
    <property type="project" value="InterPro"/>
</dbReference>
<protein>
    <recommendedName>
        <fullName evidence="11">Nitronate monooxygenase</fullName>
    </recommendedName>
    <alternativeName>
        <fullName evidence="9">Propionate 3-nitronate monooxygenase</fullName>
    </alternativeName>
</protein>
<dbReference type="OrthoDB" id="9778912at2"/>
<evidence type="ECO:0000256" key="7">
    <source>
        <dbReference type="ARBA" id="ARBA00023002"/>
    </source>
</evidence>
<dbReference type="Gene3D" id="3.20.20.70">
    <property type="entry name" value="Aldolase class I"/>
    <property type="match status" value="1"/>
</dbReference>
<keyword evidence="8 12" id="KW-0503">Monooxygenase</keyword>
<keyword evidence="13" id="KW-1185">Reference proteome</keyword>
<dbReference type="SUPFAM" id="SSF51412">
    <property type="entry name" value="Inosine monophosphate dehydrogenase (IMPDH)"/>
    <property type="match status" value="1"/>
</dbReference>
<sequence length="370" mass="37974">MPDTSNPGLTTAGHLHPLLQRLGMSLPIVQAPMAGTATPALAAAVSNAGALGNLGLGASPADSAREQIGATRSLTGRAFGVNLFCHQPAAPDPAADRAWLQHLAPLFDESGLTPPAELHEIYGSFLDDDAMLAVLLETRPAVVSFHFGLPRPAQIQALHEAGICLMATATTLEEAQAIEAAGLDAIIAQGIEAGGHRGRFDAMTGVNTPTDEGLGTAVLVRLLVRFTRLPVIAAGGIMDGQGIRAMLGLGAVAAQLGTAFILCPESAAGAAYRARLKGAGAFHTRLTAAISGRPARGIANRLIERGDLPGAPRPAAYPRAYDAARQLHAAASARDDHTLAAHWAGQGAPLARELPAAELVALLARELQAA</sequence>
<evidence type="ECO:0000256" key="11">
    <source>
        <dbReference type="ARBA" id="ARBA00067136"/>
    </source>
</evidence>
<evidence type="ECO:0000256" key="4">
    <source>
        <dbReference type="ARBA" id="ARBA00022630"/>
    </source>
</evidence>